<evidence type="ECO:0000256" key="7">
    <source>
        <dbReference type="ARBA" id="ARBA00022898"/>
    </source>
</evidence>
<dbReference type="PIRSF" id="PIRSF001413">
    <property type="entry name" value="Trp_syn_beta"/>
    <property type="match status" value="1"/>
</dbReference>
<evidence type="ECO:0000256" key="5">
    <source>
        <dbReference type="ARBA" id="ARBA00022605"/>
    </source>
</evidence>
<evidence type="ECO:0000313" key="13">
    <source>
        <dbReference type="EMBL" id="ERJ92098.1"/>
    </source>
</evidence>
<dbReference type="InterPro" id="IPR023026">
    <property type="entry name" value="Trp_synth_beta/beta-like"/>
</dbReference>
<evidence type="ECO:0000256" key="4">
    <source>
        <dbReference type="ARBA" id="ARBA00011270"/>
    </source>
</evidence>
<evidence type="ECO:0000256" key="10">
    <source>
        <dbReference type="ARBA" id="ARBA00049047"/>
    </source>
</evidence>
<organism evidence="13 14">
    <name type="scientific">Treponema lecithinolyticum ATCC 700332</name>
    <dbReference type="NCBI Taxonomy" id="1321815"/>
    <lineage>
        <taxon>Bacteria</taxon>
        <taxon>Pseudomonadati</taxon>
        <taxon>Spirochaetota</taxon>
        <taxon>Spirochaetia</taxon>
        <taxon>Spirochaetales</taxon>
        <taxon>Treponemataceae</taxon>
        <taxon>Treponema</taxon>
    </lineage>
</organism>
<feature type="domain" description="Tryptophan synthase beta chain-like PALP" evidence="12">
    <location>
        <begin position="59"/>
        <end position="381"/>
    </location>
</feature>
<comment type="similarity">
    <text evidence="3 11">Belongs to the TrpB family.</text>
</comment>
<name>A0ABN0NXJ5_TRELE</name>
<evidence type="ECO:0000256" key="6">
    <source>
        <dbReference type="ARBA" id="ARBA00022822"/>
    </source>
</evidence>
<keyword evidence="6 11" id="KW-0822">Tryptophan biosynthesis</keyword>
<evidence type="ECO:0000256" key="3">
    <source>
        <dbReference type="ARBA" id="ARBA00009982"/>
    </source>
</evidence>
<dbReference type="HAMAP" id="MF_00133">
    <property type="entry name" value="Trp_synth_beta"/>
    <property type="match status" value="1"/>
</dbReference>
<dbReference type="PANTHER" id="PTHR48077:SF3">
    <property type="entry name" value="TRYPTOPHAN SYNTHASE"/>
    <property type="match status" value="1"/>
</dbReference>
<proteinExistence type="inferred from homology"/>
<keyword evidence="14" id="KW-1185">Reference proteome</keyword>
<evidence type="ECO:0000256" key="9">
    <source>
        <dbReference type="ARBA" id="ARBA00023239"/>
    </source>
</evidence>
<evidence type="ECO:0000256" key="1">
    <source>
        <dbReference type="ARBA" id="ARBA00001933"/>
    </source>
</evidence>
<accession>A0ABN0NXJ5</accession>
<dbReference type="InterPro" id="IPR001926">
    <property type="entry name" value="TrpB-like_PALP"/>
</dbReference>
<evidence type="ECO:0000313" key="14">
    <source>
        <dbReference type="Proteomes" id="UP000016649"/>
    </source>
</evidence>
<dbReference type="Gene3D" id="3.40.50.1100">
    <property type="match status" value="2"/>
</dbReference>
<dbReference type="PROSITE" id="PS00168">
    <property type="entry name" value="TRP_SYNTHASE_BETA"/>
    <property type="match status" value="1"/>
</dbReference>
<dbReference type="RefSeq" id="WP_021687957.1">
    <property type="nucleotide sequence ID" value="NZ_KI260569.1"/>
</dbReference>
<evidence type="ECO:0000256" key="11">
    <source>
        <dbReference type="HAMAP-Rule" id="MF_00133"/>
    </source>
</evidence>
<dbReference type="EC" id="4.2.1.20" evidence="11"/>
<comment type="function">
    <text evidence="11">The beta subunit is responsible for the synthesis of L-tryptophan from indole and L-serine.</text>
</comment>
<keyword evidence="9 11" id="KW-0456">Lyase</keyword>
<dbReference type="InterPro" id="IPR036052">
    <property type="entry name" value="TrpB-like_PALP_sf"/>
</dbReference>
<comment type="catalytic activity">
    <reaction evidence="10 11">
        <text>(1S,2R)-1-C-(indol-3-yl)glycerol 3-phosphate + L-serine = D-glyceraldehyde 3-phosphate + L-tryptophan + H2O</text>
        <dbReference type="Rhea" id="RHEA:10532"/>
        <dbReference type="ChEBI" id="CHEBI:15377"/>
        <dbReference type="ChEBI" id="CHEBI:33384"/>
        <dbReference type="ChEBI" id="CHEBI:57912"/>
        <dbReference type="ChEBI" id="CHEBI:58866"/>
        <dbReference type="ChEBI" id="CHEBI:59776"/>
        <dbReference type="EC" id="4.2.1.20"/>
    </reaction>
</comment>
<dbReference type="EMBL" id="AWVH01000039">
    <property type="protein sequence ID" value="ERJ92098.1"/>
    <property type="molecule type" value="Genomic_DNA"/>
</dbReference>
<keyword evidence="8 11" id="KW-0057">Aromatic amino acid biosynthesis</keyword>
<evidence type="ECO:0000256" key="8">
    <source>
        <dbReference type="ARBA" id="ARBA00023141"/>
    </source>
</evidence>
<dbReference type="CDD" id="cd06446">
    <property type="entry name" value="Trp-synth_B"/>
    <property type="match status" value="1"/>
</dbReference>
<keyword evidence="5 11" id="KW-0028">Amino-acid biosynthesis</keyword>
<comment type="caution">
    <text evidence="13">The sequence shown here is derived from an EMBL/GenBank/DDBJ whole genome shotgun (WGS) entry which is preliminary data.</text>
</comment>
<gene>
    <name evidence="11" type="primary">trpB</name>
    <name evidence="13" type="ORF">HMPREF9193_01759</name>
</gene>
<evidence type="ECO:0000256" key="2">
    <source>
        <dbReference type="ARBA" id="ARBA00004733"/>
    </source>
</evidence>
<keyword evidence="7 11" id="KW-0663">Pyridoxal phosphate</keyword>
<comment type="cofactor">
    <cofactor evidence="1 11">
        <name>pyridoxal 5'-phosphate</name>
        <dbReference type="ChEBI" id="CHEBI:597326"/>
    </cofactor>
</comment>
<dbReference type="PANTHER" id="PTHR48077">
    <property type="entry name" value="TRYPTOPHAN SYNTHASE-RELATED"/>
    <property type="match status" value="1"/>
</dbReference>
<dbReference type="Proteomes" id="UP000016649">
    <property type="component" value="Unassembled WGS sequence"/>
</dbReference>
<reference evidence="13 14" key="1">
    <citation type="submission" date="2013-08" db="EMBL/GenBank/DDBJ databases">
        <authorList>
            <person name="Weinstock G."/>
            <person name="Sodergren E."/>
            <person name="Wylie T."/>
            <person name="Fulton L."/>
            <person name="Fulton R."/>
            <person name="Fronick C."/>
            <person name="O'Laughlin M."/>
            <person name="Godfrey J."/>
            <person name="Miner T."/>
            <person name="Herter B."/>
            <person name="Appelbaum E."/>
            <person name="Cordes M."/>
            <person name="Lek S."/>
            <person name="Wollam A."/>
            <person name="Pepin K.H."/>
            <person name="Palsikar V.B."/>
            <person name="Mitreva M."/>
            <person name="Wilson R.K."/>
        </authorList>
    </citation>
    <scope>NUCLEOTIDE SEQUENCE [LARGE SCALE GENOMIC DNA]</scope>
    <source>
        <strain evidence="13 14">ATCC 700332</strain>
    </source>
</reference>
<dbReference type="InterPro" id="IPR006653">
    <property type="entry name" value="Trp_synth_b_CS"/>
</dbReference>
<feature type="modified residue" description="N6-(pyridoxal phosphate)lysine" evidence="11">
    <location>
        <position position="92"/>
    </location>
</feature>
<dbReference type="InterPro" id="IPR006654">
    <property type="entry name" value="Trp_synth_beta"/>
</dbReference>
<dbReference type="SUPFAM" id="SSF53686">
    <property type="entry name" value="Tryptophan synthase beta subunit-like PLP-dependent enzymes"/>
    <property type="match status" value="1"/>
</dbReference>
<evidence type="ECO:0000259" key="12">
    <source>
        <dbReference type="Pfam" id="PF00291"/>
    </source>
</evidence>
<comment type="subunit">
    <text evidence="4 11">Tetramer of two alpha and two beta chains.</text>
</comment>
<protein>
    <recommendedName>
        <fullName evidence="11">Tryptophan synthase beta chain</fullName>
        <ecNumber evidence="11">4.2.1.20</ecNumber>
    </recommendedName>
</protein>
<sequence length="402" mass="44126">MEYLKQFPDEKGFFAGYGGSFVSPELQREMDNITDAYYSISKSHEFISELRSIRKHFQGRPTPVYFCKRLSEMYGGRIYLKREDLNHTGAHKLNHCMGEALLAKYMGKKKLIAETGAGQHGVALATAAAYFGLECEIHMGEVDIAKEHPNVVRMNVLGAHVVPVGKGLKTLKEAVDSAFEAYLKDPVNSLYCIGSVLGPHPFPMMVRDFQHVIGIEAREQFLEMTGELPDAVTACVGGGSNAIGIFSGFIQDEGVRLIGVEPGGRSLKLGDHAASLSYGKEGVLHGFRTYLLQDENGNPAPVYSIASGLDYPGSGPEHCMLKDTKRVEYTVATDEECLEAFYKLSRCEGIIPALESAHAVSYAFKYAKANPHRSILVNLSGRGDKDIDFVVAAYGNGEKYFE</sequence>
<dbReference type="NCBIfam" id="TIGR00263">
    <property type="entry name" value="trpB"/>
    <property type="match status" value="1"/>
</dbReference>
<comment type="pathway">
    <text evidence="2 11">Amino-acid biosynthesis; L-tryptophan biosynthesis; L-tryptophan from chorismate: step 5/5.</text>
</comment>
<dbReference type="Pfam" id="PF00291">
    <property type="entry name" value="PALP"/>
    <property type="match status" value="1"/>
</dbReference>